<keyword evidence="2" id="KW-1003">Cell membrane</keyword>
<comment type="caution">
    <text evidence="8">The sequence shown here is derived from an EMBL/GenBank/DDBJ whole genome shotgun (WGS) entry which is preliminary data.</text>
</comment>
<keyword evidence="5 6" id="KW-0472">Membrane</keyword>
<dbReference type="InterPro" id="IPR051447">
    <property type="entry name" value="Lipoprotein-release_system"/>
</dbReference>
<evidence type="ECO:0000256" key="2">
    <source>
        <dbReference type="ARBA" id="ARBA00022475"/>
    </source>
</evidence>
<sequence>KHVDKYGADYCVRNVEQLNSSIFAWLNLLDLNVLVILVLIIGVAGFTMISGLLILIIERTNMIGLLKALGAGNYAIRKVFLWLAVFLIGKGMVWGNVIGLFLYFVQSQFKLFSLNPETYYVSSVPVSFNIGLFLLLNAGALLVSVLMLIGPSFLITRINPASSMRYE</sequence>
<feature type="non-terminal residue" evidence="8">
    <location>
        <position position="1"/>
    </location>
</feature>
<organism evidence="8">
    <name type="scientific">termite gut metagenome</name>
    <dbReference type="NCBI Taxonomy" id="433724"/>
    <lineage>
        <taxon>unclassified sequences</taxon>
        <taxon>metagenomes</taxon>
        <taxon>organismal metagenomes</taxon>
    </lineage>
</organism>
<dbReference type="InterPro" id="IPR003838">
    <property type="entry name" value="ABC3_permease_C"/>
</dbReference>
<evidence type="ECO:0000256" key="3">
    <source>
        <dbReference type="ARBA" id="ARBA00022692"/>
    </source>
</evidence>
<evidence type="ECO:0000313" key="8">
    <source>
        <dbReference type="EMBL" id="KAA6318011.1"/>
    </source>
</evidence>
<dbReference type="PANTHER" id="PTHR30489:SF0">
    <property type="entry name" value="LIPOPROTEIN-RELEASING SYSTEM TRANSMEMBRANE PROTEIN LOLE"/>
    <property type="match status" value="1"/>
</dbReference>
<feature type="transmembrane region" description="Helical" evidence="6">
    <location>
        <begin position="79"/>
        <end position="106"/>
    </location>
</feature>
<dbReference type="EMBL" id="SNRY01004332">
    <property type="protein sequence ID" value="KAA6318011.1"/>
    <property type="molecule type" value="Genomic_DNA"/>
</dbReference>
<dbReference type="Pfam" id="PF02687">
    <property type="entry name" value="FtsX"/>
    <property type="match status" value="1"/>
</dbReference>
<evidence type="ECO:0000256" key="1">
    <source>
        <dbReference type="ARBA" id="ARBA00004651"/>
    </source>
</evidence>
<keyword evidence="8" id="KW-0449">Lipoprotein</keyword>
<dbReference type="AlphaFoldDB" id="A0A5J4QBB1"/>
<dbReference type="GO" id="GO:0044874">
    <property type="term" value="P:lipoprotein localization to outer membrane"/>
    <property type="evidence" value="ECO:0007669"/>
    <property type="project" value="TreeGrafter"/>
</dbReference>
<keyword evidence="4 6" id="KW-1133">Transmembrane helix</keyword>
<evidence type="ECO:0000256" key="4">
    <source>
        <dbReference type="ARBA" id="ARBA00022989"/>
    </source>
</evidence>
<dbReference type="PANTHER" id="PTHR30489">
    <property type="entry name" value="LIPOPROTEIN-RELEASING SYSTEM TRANSMEMBRANE PROTEIN LOLE"/>
    <property type="match status" value="1"/>
</dbReference>
<feature type="transmembrane region" description="Helical" evidence="6">
    <location>
        <begin position="33"/>
        <end position="58"/>
    </location>
</feature>
<accession>A0A5J4QBB1</accession>
<protein>
    <submittedName>
        <fullName evidence="8">Lipoprotein-releasing system transmembrane protein LolE</fullName>
    </submittedName>
</protein>
<comment type="subcellular location">
    <subcellularLocation>
        <location evidence="1">Cell membrane</location>
        <topology evidence="1">Multi-pass membrane protein</topology>
    </subcellularLocation>
</comment>
<reference evidence="8" key="1">
    <citation type="submission" date="2019-03" db="EMBL/GenBank/DDBJ databases">
        <title>Single cell metagenomics reveals metabolic interactions within the superorganism composed of flagellate Streblomastix strix and complex community of Bacteroidetes bacteria on its surface.</title>
        <authorList>
            <person name="Treitli S.C."/>
            <person name="Kolisko M."/>
            <person name="Husnik F."/>
            <person name="Keeling P."/>
            <person name="Hampl V."/>
        </authorList>
    </citation>
    <scope>NUCLEOTIDE SEQUENCE</scope>
    <source>
        <strain evidence="8">STM</strain>
    </source>
</reference>
<evidence type="ECO:0000259" key="7">
    <source>
        <dbReference type="Pfam" id="PF02687"/>
    </source>
</evidence>
<evidence type="ECO:0000256" key="6">
    <source>
        <dbReference type="SAM" id="Phobius"/>
    </source>
</evidence>
<name>A0A5J4QBB1_9ZZZZ</name>
<dbReference type="GO" id="GO:0098797">
    <property type="term" value="C:plasma membrane protein complex"/>
    <property type="evidence" value="ECO:0007669"/>
    <property type="project" value="TreeGrafter"/>
</dbReference>
<evidence type="ECO:0000256" key="5">
    <source>
        <dbReference type="ARBA" id="ARBA00023136"/>
    </source>
</evidence>
<feature type="transmembrane region" description="Helical" evidence="6">
    <location>
        <begin position="126"/>
        <end position="155"/>
    </location>
</feature>
<feature type="domain" description="ABC3 transporter permease C-terminal" evidence="7">
    <location>
        <begin position="35"/>
        <end position="160"/>
    </location>
</feature>
<keyword evidence="3 6" id="KW-0812">Transmembrane</keyword>
<proteinExistence type="predicted"/>
<gene>
    <name evidence="8" type="ORF">EZS27_031926</name>
</gene>